<keyword evidence="7 11" id="KW-0328">Glycosyltransferase</keyword>
<evidence type="ECO:0000256" key="4">
    <source>
        <dbReference type="ARBA" id="ARBA00010281"/>
    </source>
</evidence>
<evidence type="ECO:0000256" key="8">
    <source>
        <dbReference type="ARBA" id="ARBA00022679"/>
    </source>
</evidence>
<evidence type="ECO:0000313" key="15">
    <source>
        <dbReference type="Proteomes" id="UP000252707"/>
    </source>
</evidence>
<protein>
    <recommendedName>
        <fullName evidence="6 11">Glycogen synthase</fullName>
        <ecNumber evidence="5 11">2.4.1.21</ecNumber>
    </recommendedName>
    <alternativeName>
        <fullName evidence="10 11">Starch [bacterial glycogen] synthase</fullName>
    </alternativeName>
</protein>
<dbReference type="Proteomes" id="UP000252707">
    <property type="component" value="Unassembled WGS sequence"/>
</dbReference>
<dbReference type="Pfam" id="PF08323">
    <property type="entry name" value="Glyco_transf_5"/>
    <property type="match status" value="1"/>
</dbReference>
<reference evidence="14 15" key="1">
    <citation type="submission" date="2018-07" db="EMBL/GenBank/DDBJ databases">
        <title>Genomic Encyclopedia of Type Strains, Phase IV (KMG-IV): sequencing the most valuable type-strain genomes for metagenomic binning, comparative biology and taxonomic classification.</title>
        <authorList>
            <person name="Goeker M."/>
        </authorList>
    </citation>
    <scope>NUCLEOTIDE SEQUENCE [LARGE SCALE GENOMIC DNA]</scope>
    <source>
        <strain evidence="14 15">DSM 26407</strain>
    </source>
</reference>
<evidence type="ECO:0000256" key="1">
    <source>
        <dbReference type="ARBA" id="ARBA00001478"/>
    </source>
</evidence>
<dbReference type="GO" id="GO:0005978">
    <property type="term" value="P:glycogen biosynthetic process"/>
    <property type="evidence" value="ECO:0007669"/>
    <property type="project" value="UniProtKB-UniRule"/>
</dbReference>
<evidence type="ECO:0000256" key="6">
    <source>
        <dbReference type="ARBA" id="ARBA00019935"/>
    </source>
</evidence>
<keyword evidence="15" id="KW-1185">Reference proteome</keyword>
<accession>A0A369CHL2</accession>
<evidence type="ECO:0000256" key="9">
    <source>
        <dbReference type="ARBA" id="ARBA00023056"/>
    </source>
</evidence>
<dbReference type="GO" id="GO:0004373">
    <property type="term" value="F:alpha-1,4-glucan glucosyltransferase (UDP-glucose donor) activity"/>
    <property type="evidence" value="ECO:0007669"/>
    <property type="project" value="InterPro"/>
</dbReference>
<dbReference type="InterPro" id="IPR013534">
    <property type="entry name" value="Starch_synth_cat_dom"/>
</dbReference>
<evidence type="ECO:0000256" key="5">
    <source>
        <dbReference type="ARBA" id="ARBA00012588"/>
    </source>
</evidence>
<organism evidence="14 15">
    <name type="scientific">Thioalbus denitrificans</name>
    <dbReference type="NCBI Taxonomy" id="547122"/>
    <lineage>
        <taxon>Bacteria</taxon>
        <taxon>Pseudomonadati</taxon>
        <taxon>Pseudomonadota</taxon>
        <taxon>Gammaproteobacteria</taxon>
        <taxon>Chromatiales</taxon>
        <taxon>Ectothiorhodospiraceae</taxon>
        <taxon>Thioalbus</taxon>
    </lineage>
</organism>
<sequence length="484" mass="52185">MPSILFVTSEAVPFVKTGGLADVSGSLPPALQAAGADVRLLLPAYRSVLAHAGSLERVAELDLPGLTVPAGILATEIPGSGVPVWLLDCPELYDRAGGPYGDGAGVDWPDNALRFATLARAAVALSDGLVAGWRPQLVHCHDWQSGLVPVLLADLPERPATVFTIHNLAYRGLFSRLDFDRLELPEALWSMEGLEFYGDFSFLKGGLLASDWITTVSPTYAREILTPEFGWGLEGVLGSRMENLLGILNGIDTGMWDPATDPLIAENYDAGDLGGKRVNKHALQQRYGLPADAEVPVVGFIGRLVDQKGVDLILDALPALEGEALQLVVLGSGDRKLEQRLLDAAAESPHRIGVEIGYDESLAHLIEAGADLFLMPSRFEPCGLNQMYSQRYGTVPVVHRAGGLADTVVPVERAALERAEATGFVFTPATAQALAVTLRWALLCYRQPRIWERLVQAGMARDFSWARSAEDYLALYERAIAARG</sequence>
<dbReference type="AlphaFoldDB" id="A0A369CHL2"/>
<dbReference type="OrthoDB" id="9808590at2"/>
<dbReference type="Gene3D" id="3.40.50.2000">
    <property type="entry name" value="Glycogen Phosphorylase B"/>
    <property type="match status" value="2"/>
</dbReference>
<proteinExistence type="inferred from homology"/>
<evidence type="ECO:0000256" key="2">
    <source>
        <dbReference type="ARBA" id="ARBA00002764"/>
    </source>
</evidence>
<dbReference type="NCBIfam" id="NF001899">
    <property type="entry name" value="PRK00654.1-2"/>
    <property type="match status" value="1"/>
</dbReference>
<comment type="catalytic activity">
    <reaction evidence="1 11">
        <text>[(1-&gt;4)-alpha-D-glucosyl](n) + ADP-alpha-D-glucose = [(1-&gt;4)-alpha-D-glucosyl](n+1) + ADP + H(+)</text>
        <dbReference type="Rhea" id="RHEA:18189"/>
        <dbReference type="Rhea" id="RHEA-COMP:9584"/>
        <dbReference type="Rhea" id="RHEA-COMP:9587"/>
        <dbReference type="ChEBI" id="CHEBI:15378"/>
        <dbReference type="ChEBI" id="CHEBI:15444"/>
        <dbReference type="ChEBI" id="CHEBI:57498"/>
        <dbReference type="ChEBI" id="CHEBI:456216"/>
        <dbReference type="EC" id="2.4.1.21"/>
    </reaction>
</comment>
<dbReference type="PANTHER" id="PTHR45825">
    <property type="entry name" value="GRANULE-BOUND STARCH SYNTHASE 1, CHLOROPLASTIC/AMYLOPLASTIC"/>
    <property type="match status" value="1"/>
</dbReference>
<comment type="similarity">
    <text evidence="4 11">Belongs to the glycosyltransferase 1 family. Bacterial/plant glycogen synthase subfamily.</text>
</comment>
<dbReference type="Pfam" id="PF00534">
    <property type="entry name" value="Glycos_transf_1"/>
    <property type="match status" value="1"/>
</dbReference>
<dbReference type="CDD" id="cd03791">
    <property type="entry name" value="GT5_Glycogen_synthase_DULL1-like"/>
    <property type="match status" value="1"/>
</dbReference>
<feature type="domain" description="Starch synthase catalytic" evidence="13">
    <location>
        <begin position="4"/>
        <end position="237"/>
    </location>
</feature>
<evidence type="ECO:0000256" key="7">
    <source>
        <dbReference type="ARBA" id="ARBA00022676"/>
    </source>
</evidence>
<dbReference type="NCBIfam" id="TIGR02095">
    <property type="entry name" value="glgA"/>
    <property type="match status" value="1"/>
</dbReference>
<dbReference type="EMBL" id="QPJY01000001">
    <property type="protein sequence ID" value="RCX33572.1"/>
    <property type="molecule type" value="Genomic_DNA"/>
</dbReference>
<comment type="pathway">
    <text evidence="3 11">Glycan biosynthesis; glycogen biosynthesis.</text>
</comment>
<dbReference type="InterPro" id="IPR011835">
    <property type="entry name" value="GS/SS"/>
</dbReference>
<keyword evidence="8 11" id="KW-0808">Transferase</keyword>
<evidence type="ECO:0000256" key="3">
    <source>
        <dbReference type="ARBA" id="ARBA00004964"/>
    </source>
</evidence>
<dbReference type="PANTHER" id="PTHR45825:SF11">
    <property type="entry name" value="ALPHA AMYLASE DOMAIN-CONTAINING PROTEIN"/>
    <property type="match status" value="1"/>
</dbReference>
<feature type="binding site" evidence="11">
    <location>
        <position position="16"/>
    </location>
    <ligand>
        <name>ADP-alpha-D-glucose</name>
        <dbReference type="ChEBI" id="CHEBI:57498"/>
    </ligand>
</feature>
<comment type="function">
    <text evidence="2 11">Synthesizes alpha-1,4-glucan chains using ADP-glucose.</text>
</comment>
<evidence type="ECO:0000256" key="11">
    <source>
        <dbReference type="HAMAP-Rule" id="MF_00484"/>
    </source>
</evidence>
<comment type="caution">
    <text evidence="14">The sequence shown here is derived from an EMBL/GenBank/DDBJ whole genome shotgun (WGS) entry which is preliminary data.</text>
</comment>
<dbReference type="InterPro" id="IPR001296">
    <property type="entry name" value="Glyco_trans_1"/>
</dbReference>
<dbReference type="GO" id="GO:0009011">
    <property type="term" value="F:alpha-1,4-glucan glucosyltransferase (ADP-glucose donor) activity"/>
    <property type="evidence" value="ECO:0007669"/>
    <property type="project" value="UniProtKB-UniRule"/>
</dbReference>
<keyword evidence="9 11" id="KW-0320">Glycogen biosynthesis</keyword>
<dbReference type="EC" id="2.4.1.21" evidence="5 11"/>
<feature type="domain" description="Glycosyl transferase family 1" evidence="12">
    <location>
        <begin position="291"/>
        <end position="449"/>
    </location>
</feature>
<evidence type="ECO:0000256" key="10">
    <source>
        <dbReference type="ARBA" id="ARBA00031722"/>
    </source>
</evidence>
<dbReference type="RefSeq" id="WP_114278398.1">
    <property type="nucleotide sequence ID" value="NZ_QPJY01000001.1"/>
</dbReference>
<evidence type="ECO:0000259" key="12">
    <source>
        <dbReference type="Pfam" id="PF00534"/>
    </source>
</evidence>
<gene>
    <name evidence="11" type="primary">glgA</name>
    <name evidence="14" type="ORF">DFQ59_101877</name>
</gene>
<name>A0A369CHL2_9GAMM</name>
<dbReference type="UniPathway" id="UPA00164"/>
<dbReference type="SUPFAM" id="SSF53756">
    <property type="entry name" value="UDP-Glycosyltransferase/glycogen phosphorylase"/>
    <property type="match status" value="1"/>
</dbReference>
<dbReference type="HAMAP" id="MF_00484">
    <property type="entry name" value="Glycogen_synth"/>
    <property type="match status" value="1"/>
</dbReference>
<evidence type="ECO:0000313" key="14">
    <source>
        <dbReference type="EMBL" id="RCX33572.1"/>
    </source>
</evidence>
<evidence type="ECO:0000259" key="13">
    <source>
        <dbReference type="Pfam" id="PF08323"/>
    </source>
</evidence>